<reference evidence="2" key="1">
    <citation type="journal article" date="2020" name="mSystems">
        <title>Genome- and Community-Level Interaction Insights into Carbon Utilization and Element Cycling Functions of Hydrothermarchaeota in Hydrothermal Sediment.</title>
        <authorList>
            <person name="Zhou Z."/>
            <person name="Liu Y."/>
            <person name="Xu W."/>
            <person name="Pan J."/>
            <person name="Luo Z.H."/>
            <person name="Li M."/>
        </authorList>
    </citation>
    <scope>NUCLEOTIDE SEQUENCE</scope>
    <source>
        <strain evidence="2">SpSt-1183</strain>
    </source>
</reference>
<feature type="domain" description="YhcG N-terminal" evidence="1">
    <location>
        <begin position="17"/>
        <end position="153"/>
    </location>
</feature>
<feature type="non-terminal residue" evidence="2">
    <location>
        <position position="193"/>
    </location>
</feature>
<sequence>MKTHSELPEDYGSLLVEVKERIRAAQYQALRAVNKELIGLYWDIGRLIVERQAGDTWGKSIVQQLSGDLQKEFPGIGGFSPSNLWRMKSFFEAYVDSEKLAPLVREIGWSHNLVILERCADPQEREFYLRMTRKFGWSRNVLIHQIENQSYEKTLLRQTNFDQTLTTELQAQAKLAVKDEYTFDFLELGEEHS</sequence>
<dbReference type="Proteomes" id="UP000885648">
    <property type="component" value="Unassembled WGS sequence"/>
</dbReference>
<dbReference type="InterPro" id="IPR053148">
    <property type="entry name" value="PD-DEXK-like_domain"/>
</dbReference>
<comment type="caution">
    <text evidence="2">The sequence shown here is derived from an EMBL/GenBank/DDBJ whole genome shotgun (WGS) entry which is preliminary data.</text>
</comment>
<name>A0A831PNR2_9EURY</name>
<organism evidence="2">
    <name type="scientific">Methanofollis liminatans</name>
    <dbReference type="NCBI Taxonomy" id="2201"/>
    <lineage>
        <taxon>Archaea</taxon>
        <taxon>Methanobacteriati</taxon>
        <taxon>Methanobacteriota</taxon>
        <taxon>Stenosarchaea group</taxon>
        <taxon>Methanomicrobia</taxon>
        <taxon>Methanomicrobiales</taxon>
        <taxon>Methanomicrobiaceae</taxon>
        <taxon>Methanofollis</taxon>
    </lineage>
</organism>
<dbReference type="InterPro" id="IPR041527">
    <property type="entry name" value="YhcG_N"/>
</dbReference>
<gene>
    <name evidence="2" type="ORF">ENN52_03230</name>
</gene>
<evidence type="ECO:0000313" key="2">
    <source>
        <dbReference type="EMBL" id="HDS63139.1"/>
    </source>
</evidence>
<protein>
    <submittedName>
        <fullName evidence="2">DUF1016 family protein</fullName>
    </submittedName>
</protein>
<dbReference type="PANTHER" id="PTHR30547">
    <property type="entry name" value="UNCHARACTERIZED PROTEIN YHCG-RELATED"/>
    <property type="match status" value="1"/>
</dbReference>
<dbReference type="Pfam" id="PF17761">
    <property type="entry name" value="DUF1016_N"/>
    <property type="match status" value="1"/>
</dbReference>
<evidence type="ECO:0000259" key="1">
    <source>
        <dbReference type="Pfam" id="PF17761"/>
    </source>
</evidence>
<dbReference type="PANTHER" id="PTHR30547:SF0">
    <property type="entry name" value="BLR8175 PROTEIN"/>
    <property type="match status" value="1"/>
</dbReference>
<dbReference type="EMBL" id="DSBY01000136">
    <property type="protein sequence ID" value="HDS63139.1"/>
    <property type="molecule type" value="Genomic_DNA"/>
</dbReference>
<accession>A0A831PNR2</accession>
<proteinExistence type="predicted"/>
<dbReference type="AlphaFoldDB" id="A0A831PNR2"/>